<dbReference type="EMBL" id="QOVK01000003">
    <property type="protein sequence ID" value="RXG25264.1"/>
    <property type="molecule type" value="Genomic_DNA"/>
</dbReference>
<proteinExistence type="predicted"/>
<accession>A0A4Q0PEK8</accession>
<dbReference type="RefSeq" id="WP_128764784.1">
    <property type="nucleotide sequence ID" value="NZ_JBHUOO010000048.1"/>
</dbReference>
<dbReference type="OrthoDB" id="5760647at2"/>
<keyword evidence="1" id="KW-0285">Flavoprotein</keyword>
<dbReference type="SUPFAM" id="SSF55785">
    <property type="entry name" value="PYP-like sensor domain (PAS domain)"/>
    <property type="match status" value="1"/>
</dbReference>
<feature type="domain" description="PAS" evidence="4">
    <location>
        <begin position="90"/>
        <end position="180"/>
    </location>
</feature>
<sequence length="189" mass="22075">MKNNLTDMMGLDLYLSQLTDKKYQKTKAALKSASTTAMPLLSWDMCMQGRSKQLEAARRRMERDYMFKQAKKFNWRNDIKQVFSETAYEALILTDAKQHILWVNDGFTTMTGYSKEFALHKKPTFLQGKLTTADSKENIRQKLKLQQPFQEVIINHKKDGEPYTCEVKIIPLYAEKTTHFIAFERQVSS</sequence>
<keyword evidence="6" id="KW-1185">Reference proteome</keyword>
<dbReference type="Pfam" id="PF13426">
    <property type="entry name" value="PAS_9"/>
    <property type="match status" value="1"/>
</dbReference>
<gene>
    <name evidence="5" type="ORF">DSM02_1234</name>
</gene>
<protein>
    <submittedName>
        <fullName evidence="5">PAS domain S-box-containing protein</fullName>
    </submittedName>
</protein>
<dbReference type="InterPro" id="IPR035965">
    <property type="entry name" value="PAS-like_dom_sf"/>
</dbReference>
<evidence type="ECO:0000313" key="5">
    <source>
        <dbReference type="EMBL" id="RXG25264.1"/>
    </source>
</evidence>
<dbReference type="PANTHER" id="PTHR47429:SF2">
    <property type="entry name" value="PROTEIN TWIN LOV 1"/>
    <property type="match status" value="1"/>
</dbReference>
<dbReference type="AlphaFoldDB" id="A0A4Q0PEK8"/>
<evidence type="ECO:0000256" key="3">
    <source>
        <dbReference type="ARBA" id="ARBA00022991"/>
    </source>
</evidence>
<evidence type="ECO:0000256" key="2">
    <source>
        <dbReference type="ARBA" id="ARBA00022643"/>
    </source>
</evidence>
<dbReference type="InterPro" id="IPR000014">
    <property type="entry name" value="PAS"/>
</dbReference>
<evidence type="ECO:0000259" key="4">
    <source>
        <dbReference type="Pfam" id="PF13426"/>
    </source>
</evidence>
<evidence type="ECO:0000256" key="1">
    <source>
        <dbReference type="ARBA" id="ARBA00022630"/>
    </source>
</evidence>
<keyword evidence="3" id="KW-0157">Chromophore</keyword>
<organism evidence="5 6">
    <name type="scientific">Leeuwenhoekiella polynyae</name>
    <dbReference type="NCBI Taxonomy" id="1550906"/>
    <lineage>
        <taxon>Bacteria</taxon>
        <taxon>Pseudomonadati</taxon>
        <taxon>Bacteroidota</taxon>
        <taxon>Flavobacteriia</taxon>
        <taxon>Flavobacteriales</taxon>
        <taxon>Flavobacteriaceae</taxon>
        <taxon>Leeuwenhoekiella</taxon>
    </lineage>
</organism>
<keyword evidence="2" id="KW-0288">FMN</keyword>
<evidence type="ECO:0000313" key="6">
    <source>
        <dbReference type="Proteomes" id="UP000289859"/>
    </source>
</evidence>
<dbReference type="NCBIfam" id="TIGR00229">
    <property type="entry name" value="sensory_box"/>
    <property type="match status" value="1"/>
</dbReference>
<comment type="caution">
    <text evidence="5">The sequence shown here is derived from an EMBL/GenBank/DDBJ whole genome shotgun (WGS) entry which is preliminary data.</text>
</comment>
<name>A0A4Q0PEK8_9FLAO</name>
<dbReference type="Proteomes" id="UP000289859">
    <property type="component" value="Unassembled WGS sequence"/>
</dbReference>
<dbReference type="Gene3D" id="3.30.450.20">
    <property type="entry name" value="PAS domain"/>
    <property type="match status" value="1"/>
</dbReference>
<dbReference type="CDD" id="cd00130">
    <property type="entry name" value="PAS"/>
    <property type="match status" value="1"/>
</dbReference>
<dbReference type="PANTHER" id="PTHR47429">
    <property type="entry name" value="PROTEIN TWIN LOV 1"/>
    <property type="match status" value="1"/>
</dbReference>
<reference evidence="5 6" key="1">
    <citation type="submission" date="2018-07" db="EMBL/GenBank/DDBJ databases">
        <title>Leeuwenhoekiella genomics.</title>
        <authorList>
            <person name="Tahon G."/>
            <person name="Willems A."/>
        </authorList>
    </citation>
    <scope>NUCLEOTIDE SEQUENCE [LARGE SCALE GENOMIC DNA]</scope>
    <source>
        <strain evidence="5 6">LMG 29608</strain>
    </source>
</reference>